<feature type="active site" description="For ring-opening step" evidence="4">
    <location>
        <position position="142"/>
    </location>
</feature>
<feature type="active site" description="Proton acceptor; for ring-opening step" evidence="4">
    <location>
        <position position="137"/>
    </location>
</feature>
<feature type="active site" description="Proton acceptor; for enolization step" evidence="4">
    <location>
        <position position="67"/>
    </location>
</feature>
<sequence>MNIRLFDTREELDRYAAGLFVDLVKAKPDAVLGLATGSTPIGIYEKIVESYNNGQVTFKDATTYNLDEYVGLPRENEQSYAYFMNHHLFRHIDIPAERTYLPNGLADDPSAECARYDNMLLSRQVDIQLLGLGHNGHIGFNEPERELHAGTHIVDLQKETLEANARFFASMDEVPKQAITMGVGSILKAKTILLVVKGADKAEIVKRALQGPITTEVPASLLQTHANVIVLLDQEAGRLLKDVQIPSMANR</sequence>
<keyword evidence="7" id="KW-1185">Reference proteome</keyword>
<name>A0A5S5BZP0_9BACL</name>
<comment type="similarity">
    <text evidence="4">Belongs to the glucosamine/galactosamine-6-phosphate isomerase family. NagB subfamily.</text>
</comment>
<dbReference type="RefSeq" id="WP_148931816.1">
    <property type="nucleotide sequence ID" value="NZ_VNHS01000010.1"/>
</dbReference>
<dbReference type="Gene3D" id="3.40.50.1360">
    <property type="match status" value="1"/>
</dbReference>
<comment type="function">
    <text evidence="4">Catalyzes the reversible isomerization-deamination of glucosamine 6-phosphate (GlcN6P) to form fructose 6-phosphate (Fru6P) and ammonium ion.</text>
</comment>
<dbReference type="EC" id="3.5.99.6" evidence="4"/>
<evidence type="ECO:0000259" key="5">
    <source>
        <dbReference type="Pfam" id="PF01182"/>
    </source>
</evidence>
<dbReference type="InterPro" id="IPR037171">
    <property type="entry name" value="NagB/RpiA_transferase-like"/>
</dbReference>
<dbReference type="GO" id="GO:0004342">
    <property type="term" value="F:glucosamine-6-phosphate deaminase activity"/>
    <property type="evidence" value="ECO:0007669"/>
    <property type="project" value="UniProtKB-UniRule"/>
</dbReference>
<dbReference type="HAMAP" id="MF_01241">
    <property type="entry name" value="GlcN6P_deamin"/>
    <property type="match status" value="1"/>
</dbReference>
<accession>A0A5S5BZP0</accession>
<feature type="active site" description="For ring-opening step" evidence="4">
    <location>
        <position position="135"/>
    </location>
</feature>
<dbReference type="EMBL" id="VNHS01000010">
    <property type="protein sequence ID" value="TYP71153.1"/>
    <property type="molecule type" value="Genomic_DNA"/>
</dbReference>
<dbReference type="Pfam" id="PF01182">
    <property type="entry name" value="Glucosamine_iso"/>
    <property type="match status" value="1"/>
</dbReference>
<protein>
    <recommendedName>
        <fullName evidence="4">Glucosamine-6-phosphate deaminase</fullName>
        <ecNumber evidence="4">3.5.99.6</ecNumber>
    </recommendedName>
    <alternativeName>
        <fullName evidence="4">GlcN6P deaminase</fullName>
        <shortName evidence="4">GNPDA</shortName>
    </alternativeName>
    <alternativeName>
        <fullName evidence="4">Glucosamine-6-phosphate isomerase</fullName>
    </alternativeName>
</protein>
<feature type="domain" description="Glucosamine/galactosamine-6-phosphate isomerase" evidence="5">
    <location>
        <begin position="15"/>
        <end position="227"/>
    </location>
</feature>
<dbReference type="PANTHER" id="PTHR11280">
    <property type="entry name" value="GLUCOSAMINE-6-PHOSPHATE ISOMERASE"/>
    <property type="match status" value="1"/>
</dbReference>
<evidence type="ECO:0000313" key="7">
    <source>
        <dbReference type="Proteomes" id="UP000323257"/>
    </source>
</evidence>
<dbReference type="GO" id="GO:0005975">
    <property type="term" value="P:carbohydrate metabolic process"/>
    <property type="evidence" value="ECO:0007669"/>
    <property type="project" value="InterPro"/>
</dbReference>
<keyword evidence="2 4" id="KW-0378">Hydrolase</keyword>
<dbReference type="InterPro" id="IPR004547">
    <property type="entry name" value="Glucosamine6P_isomerase"/>
</dbReference>
<dbReference type="UniPathway" id="UPA00629">
    <property type="reaction ID" value="UER00684"/>
</dbReference>
<dbReference type="GO" id="GO:0019262">
    <property type="term" value="P:N-acetylneuraminate catabolic process"/>
    <property type="evidence" value="ECO:0007669"/>
    <property type="project" value="UniProtKB-UniRule"/>
</dbReference>
<evidence type="ECO:0000256" key="2">
    <source>
        <dbReference type="ARBA" id="ARBA00022801"/>
    </source>
</evidence>
<comment type="caution">
    <text evidence="4">Lacks conserved residue(s) required for the propagation of feature annotation.</text>
</comment>
<comment type="catalytic activity">
    <reaction evidence="1 4">
        <text>alpha-D-glucosamine 6-phosphate + H2O = beta-D-fructose 6-phosphate + NH4(+)</text>
        <dbReference type="Rhea" id="RHEA:12172"/>
        <dbReference type="ChEBI" id="CHEBI:15377"/>
        <dbReference type="ChEBI" id="CHEBI:28938"/>
        <dbReference type="ChEBI" id="CHEBI:57634"/>
        <dbReference type="ChEBI" id="CHEBI:75989"/>
        <dbReference type="EC" id="3.5.99.6"/>
    </reaction>
</comment>
<evidence type="ECO:0000256" key="1">
    <source>
        <dbReference type="ARBA" id="ARBA00000644"/>
    </source>
</evidence>
<gene>
    <name evidence="4" type="primary">nagB</name>
    <name evidence="6" type="ORF">BCM02_110103</name>
</gene>
<comment type="caution">
    <text evidence="6">The sequence shown here is derived from an EMBL/GenBank/DDBJ whole genome shotgun (WGS) entry which is preliminary data.</text>
</comment>
<dbReference type="CDD" id="cd01399">
    <property type="entry name" value="GlcN6P_deaminase"/>
    <property type="match status" value="1"/>
</dbReference>
<dbReference type="GO" id="GO:0005737">
    <property type="term" value="C:cytoplasm"/>
    <property type="evidence" value="ECO:0007669"/>
    <property type="project" value="TreeGrafter"/>
</dbReference>
<dbReference type="PANTHER" id="PTHR11280:SF5">
    <property type="entry name" value="GLUCOSAMINE-6-PHOSPHATE ISOMERASE"/>
    <property type="match status" value="1"/>
</dbReference>
<dbReference type="NCBIfam" id="TIGR00502">
    <property type="entry name" value="nagB"/>
    <property type="match status" value="1"/>
</dbReference>
<evidence type="ECO:0000256" key="3">
    <source>
        <dbReference type="ARBA" id="ARBA00023277"/>
    </source>
</evidence>
<dbReference type="OrthoDB" id="9791139at2"/>
<reference evidence="6 7" key="1">
    <citation type="submission" date="2019-07" db="EMBL/GenBank/DDBJ databases">
        <title>Genomic Encyclopedia of Type Strains, Phase III (KMG-III): the genomes of soil and plant-associated and newly described type strains.</title>
        <authorList>
            <person name="Whitman W."/>
        </authorList>
    </citation>
    <scope>NUCLEOTIDE SEQUENCE [LARGE SCALE GENOMIC DNA]</scope>
    <source>
        <strain evidence="6 7">BL24</strain>
    </source>
</reference>
<proteinExistence type="inferred from homology"/>
<dbReference type="Proteomes" id="UP000323257">
    <property type="component" value="Unassembled WGS sequence"/>
</dbReference>
<dbReference type="GO" id="GO:0006043">
    <property type="term" value="P:glucosamine catabolic process"/>
    <property type="evidence" value="ECO:0007669"/>
    <property type="project" value="TreeGrafter"/>
</dbReference>
<dbReference type="SUPFAM" id="SSF100950">
    <property type="entry name" value="NagB/RpiA/CoA transferase-like"/>
    <property type="match status" value="1"/>
</dbReference>
<dbReference type="AlphaFoldDB" id="A0A5S5BZP0"/>
<evidence type="ECO:0000256" key="4">
    <source>
        <dbReference type="HAMAP-Rule" id="MF_01241"/>
    </source>
</evidence>
<evidence type="ECO:0000313" key="6">
    <source>
        <dbReference type="EMBL" id="TYP71153.1"/>
    </source>
</evidence>
<dbReference type="GO" id="GO:0006046">
    <property type="term" value="P:N-acetylglucosamine catabolic process"/>
    <property type="evidence" value="ECO:0007669"/>
    <property type="project" value="UniProtKB-UniRule"/>
</dbReference>
<comment type="pathway">
    <text evidence="4">Amino-sugar metabolism; N-acetylneuraminate degradation; D-fructose 6-phosphate from N-acetylneuraminate: step 5/5.</text>
</comment>
<organism evidence="6 7">
    <name type="scientific">Paenibacillus methanolicus</name>
    <dbReference type="NCBI Taxonomy" id="582686"/>
    <lineage>
        <taxon>Bacteria</taxon>
        <taxon>Bacillati</taxon>
        <taxon>Bacillota</taxon>
        <taxon>Bacilli</taxon>
        <taxon>Bacillales</taxon>
        <taxon>Paenibacillaceae</taxon>
        <taxon>Paenibacillus</taxon>
    </lineage>
</organism>
<dbReference type="GO" id="GO:0042802">
    <property type="term" value="F:identical protein binding"/>
    <property type="evidence" value="ECO:0007669"/>
    <property type="project" value="TreeGrafter"/>
</dbReference>
<dbReference type="InterPro" id="IPR006148">
    <property type="entry name" value="Glc/Gal-6P_isomerase"/>
</dbReference>
<dbReference type="FunFam" id="3.40.50.1360:FF:000003">
    <property type="entry name" value="Glucosamine-6-phosphate deaminase"/>
    <property type="match status" value="1"/>
</dbReference>
<keyword evidence="3 4" id="KW-0119">Carbohydrate metabolism</keyword>